<name>A0AA41R422_9BACT</name>
<dbReference type="InterPro" id="IPR018201">
    <property type="entry name" value="Ketoacyl_synth_AS"/>
</dbReference>
<gene>
    <name evidence="5" type="ORF">MRX98_13500</name>
</gene>
<evidence type="ECO:0000256" key="2">
    <source>
        <dbReference type="ARBA" id="ARBA00022679"/>
    </source>
</evidence>
<dbReference type="InterPro" id="IPR020841">
    <property type="entry name" value="PKS_Beta-ketoAc_synthase_dom"/>
</dbReference>
<dbReference type="GO" id="GO:0006633">
    <property type="term" value="P:fatty acid biosynthetic process"/>
    <property type="evidence" value="ECO:0007669"/>
    <property type="project" value="InterPro"/>
</dbReference>
<dbReference type="PROSITE" id="PS52004">
    <property type="entry name" value="KS3_2"/>
    <property type="match status" value="1"/>
</dbReference>
<evidence type="ECO:0000259" key="4">
    <source>
        <dbReference type="PROSITE" id="PS52004"/>
    </source>
</evidence>
<evidence type="ECO:0000256" key="3">
    <source>
        <dbReference type="RuleBase" id="RU003694"/>
    </source>
</evidence>
<dbReference type="Pfam" id="PF02801">
    <property type="entry name" value="Ketoacyl-synt_C"/>
    <property type="match status" value="1"/>
</dbReference>
<dbReference type="Gene3D" id="3.40.47.10">
    <property type="match status" value="1"/>
</dbReference>
<dbReference type="InterPro" id="IPR000794">
    <property type="entry name" value="Beta-ketoacyl_synthase"/>
</dbReference>
<dbReference type="PROSITE" id="PS00606">
    <property type="entry name" value="KS3_1"/>
    <property type="match status" value="1"/>
</dbReference>
<dbReference type="GO" id="GO:0005829">
    <property type="term" value="C:cytosol"/>
    <property type="evidence" value="ECO:0007669"/>
    <property type="project" value="TreeGrafter"/>
</dbReference>
<dbReference type="Pfam" id="PF00109">
    <property type="entry name" value="ketoacyl-synt"/>
    <property type="match status" value="1"/>
</dbReference>
<evidence type="ECO:0000256" key="1">
    <source>
        <dbReference type="ARBA" id="ARBA00008467"/>
    </source>
</evidence>
<keyword evidence="2 3" id="KW-0808">Transferase</keyword>
<dbReference type="Proteomes" id="UP001165427">
    <property type="component" value="Unassembled WGS sequence"/>
</dbReference>
<dbReference type="CDD" id="cd00834">
    <property type="entry name" value="KAS_I_II"/>
    <property type="match status" value="1"/>
</dbReference>
<keyword evidence="6" id="KW-1185">Reference proteome</keyword>
<evidence type="ECO:0000313" key="5">
    <source>
        <dbReference type="EMBL" id="MCJ8501592.1"/>
    </source>
</evidence>
<dbReference type="AlphaFoldDB" id="A0AA41R422"/>
<dbReference type="InterPro" id="IPR016039">
    <property type="entry name" value="Thiolase-like"/>
</dbReference>
<protein>
    <submittedName>
        <fullName evidence="5">Beta-ketoacyl-[acyl-carrier-protein] synthase family protein</fullName>
    </submittedName>
</protein>
<reference evidence="5" key="1">
    <citation type="submission" date="2022-04" db="EMBL/GenBank/DDBJ databases">
        <title>Desulfatitalea alkaliphila sp. nov., a novel anaerobic sulfate-reducing bacterium isolated from terrestrial mud volcano, Taman Peninsula, Russia.</title>
        <authorList>
            <person name="Khomyakova M.A."/>
            <person name="Merkel A.Y."/>
            <person name="Slobodkin A.I."/>
        </authorList>
    </citation>
    <scope>NUCLEOTIDE SEQUENCE</scope>
    <source>
        <strain evidence="5">M08but</strain>
    </source>
</reference>
<dbReference type="InterPro" id="IPR014031">
    <property type="entry name" value="Ketoacyl_synth_C"/>
</dbReference>
<dbReference type="PANTHER" id="PTHR11712">
    <property type="entry name" value="POLYKETIDE SYNTHASE-RELATED"/>
    <property type="match status" value="1"/>
</dbReference>
<accession>A0AA41R422</accession>
<feature type="domain" description="Ketosynthase family 3 (KS3)" evidence="4">
    <location>
        <begin position="3"/>
        <end position="414"/>
    </location>
</feature>
<dbReference type="SUPFAM" id="SSF53901">
    <property type="entry name" value="Thiolase-like"/>
    <property type="match status" value="2"/>
</dbReference>
<dbReference type="EMBL" id="JALJRB010000015">
    <property type="protein sequence ID" value="MCJ8501592.1"/>
    <property type="molecule type" value="Genomic_DNA"/>
</dbReference>
<evidence type="ECO:0000313" key="6">
    <source>
        <dbReference type="Proteomes" id="UP001165427"/>
    </source>
</evidence>
<dbReference type="PANTHER" id="PTHR11712:SF336">
    <property type="entry name" value="3-OXOACYL-[ACYL-CARRIER-PROTEIN] SYNTHASE, MITOCHONDRIAL"/>
    <property type="match status" value="1"/>
</dbReference>
<comment type="similarity">
    <text evidence="1 3">Belongs to the thiolase-like superfamily. Beta-ketoacyl-ACP synthases family.</text>
</comment>
<proteinExistence type="inferred from homology"/>
<dbReference type="InterPro" id="IPR014030">
    <property type="entry name" value="Ketoacyl_synth_N"/>
</dbReference>
<sequence>MDAKSAVIIGYDAISPLGIDLEAQWQAALAGRSGVGPLTRFAPGDDFPVRIAGQAPDIDHLAYPFLKPREQARWPSPIFKYALLTVQRALERCGLEITPELAPRTAITYSSAVGGLDTVLAADRKLAAHGTLPLPCVNPNACINMVTGKVSMHTGATGPIISTITACATGVSSMITGAMLLAQDQADVVLCGAVDFALVEPIVAGFATMGGAYVPKPGQPEESPALASRPFSLHRRGFVIAEGAGCIILARSDFARAQGLAHDVAVAGWGMSSDAHHFVAPHLPTVQRCIQQSIVRAGIAPTDVDAVNAHAASTRVGDKVEFDALRAVFGKAMPPVTANKSLIGHAMGASSAIESIFAFLGLRDGVLPPTINHQPDPELPIDCVAEGRRKVDQTHVLKNAFGFGGCNACIVFEKVQ</sequence>
<dbReference type="SMART" id="SM00825">
    <property type="entry name" value="PKS_KS"/>
    <property type="match status" value="1"/>
</dbReference>
<dbReference type="RefSeq" id="WP_246909769.1">
    <property type="nucleotide sequence ID" value="NZ_JALJRB010000015.1"/>
</dbReference>
<comment type="caution">
    <text evidence="5">The sequence shown here is derived from an EMBL/GenBank/DDBJ whole genome shotgun (WGS) entry which is preliminary data.</text>
</comment>
<dbReference type="GO" id="GO:0004315">
    <property type="term" value="F:3-oxoacyl-[acyl-carrier-protein] synthase activity"/>
    <property type="evidence" value="ECO:0007669"/>
    <property type="project" value="InterPro"/>
</dbReference>
<organism evidence="5 6">
    <name type="scientific">Desulfatitalea alkaliphila</name>
    <dbReference type="NCBI Taxonomy" id="2929485"/>
    <lineage>
        <taxon>Bacteria</taxon>
        <taxon>Pseudomonadati</taxon>
        <taxon>Thermodesulfobacteriota</taxon>
        <taxon>Desulfobacteria</taxon>
        <taxon>Desulfobacterales</taxon>
        <taxon>Desulfosarcinaceae</taxon>
        <taxon>Desulfatitalea</taxon>
    </lineage>
</organism>